<keyword evidence="2" id="KW-1185">Reference proteome</keyword>
<evidence type="ECO:0000313" key="2">
    <source>
        <dbReference type="Proteomes" id="UP000798662"/>
    </source>
</evidence>
<proteinExistence type="predicted"/>
<name>A0ACC3BWS1_PYRYE</name>
<sequence>MGDASEEAAGRRCRGGQTTPPGRAPTRNSTKQAPARAGARRRGHCAAAARPAGSPKSLLPGRCRPQKGATGRRGRGRCRHQRRRCARVPRTIAPSPDATAEAPAGTRPAAAGRPHRPPSSPSPRVGRRASPLGQSARRSPHLLCPPSPPNQTRVNGTLSRVRKRGGGRGPAPRCGQPAHPCNDGCAGTQVDPELGELPTARGPPPTRPPTGSPARTEATGRDGGGRRGKGKSAENRLPPRRTPPPQCDAPATRGPPAPPSRAPPGERPLRLEHLPPLLIVRREPAVRPPPPTSDSPACHQ</sequence>
<evidence type="ECO:0000313" key="1">
    <source>
        <dbReference type="EMBL" id="KAK1862486.1"/>
    </source>
</evidence>
<organism evidence="1 2">
    <name type="scientific">Pyropia yezoensis</name>
    <name type="common">Susabi-nori</name>
    <name type="synonym">Porphyra yezoensis</name>
    <dbReference type="NCBI Taxonomy" id="2788"/>
    <lineage>
        <taxon>Eukaryota</taxon>
        <taxon>Rhodophyta</taxon>
        <taxon>Bangiophyceae</taxon>
        <taxon>Bangiales</taxon>
        <taxon>Bangiaceae</taxon>
        <taxon>Pyropia</taxon>
    </lineage>
</organism>
<reference evidence="1" key="1">
    <citation type="submission" date="2019-11" db="EMBL/GenBank/DDBJ databases">
        <title>Nori genome reveals adaptations in red seaweeds to the harsh intertidal environment.</title>
        <authorList>
            <person name="Wang D."/>
            <person name="Mao Y."/>
        </authorList>
    </citation>
    <scope>NUCLEOTIDE SEQUENCE</scope>
    <source>
        <tissue evidence="1">Gametophyte</tissue>
    </source>
</reference>
<dbReference type="EMBL" id="CM020618">
    <property type="protein sequence ID" value="KAK1862486.1"/>
    <property type="molecule type" value="Genomic_DNA"/>
</dbReference>
<protein>
    <submittedName>
        <fullName evidence="1">Uncharacterized protein</fullName>
    </submittedName>
</protein>
<accession>A0ACC3BWS1</accession>
<dbReference type="Proteomes" id="UP000798662">
    <property type="component" value="Chromosome 1"/>
</dbReference>
<comment type="caution">
    <text evidence="1">The sequence shown here is derived from an EMBL/GenBank/DDBJ whole genome shotgun (WGS) entry which is preliminary data.</text>
</comment>
<gene>
    <name evidence="1" type="ORF">I4F81_005054</name>
</gene>